<feature type="compositionally biased region" description="Basic and acidic residues" evidence="1">
    <location>
        <begin position="38"/>
        <end position="53"/>
    </location>
</feature>
<feature type="domain" description="Mei2-like C-terminal RNA recognition motif" evidence="2">
    <location>
        <begin position="405"/>
        <end position="500"/>
    </location>
</feature>
<dbReference type="VEuPathDB" id="ToxoDB:BESB_011730"/>
<feature type="region of interest" description="Disordered" evidence="1">
    <location>
        <begin position="12"/>
        <end position="80"/>
    </location>
</feature>
<dbReference type="KEGG" id="bbes:BESB_011730"/>
<dbReference type="GeneID" id="40306235"/>
<evidence type="ECO:0000256" key="1">
    <source>
        <dbReference type="SAM" id="MobiDB-lite"/>
    </source>
</evidence>
<evidence type="ECO:0000313" key="4">
    <source>
        <dbReference type="Proteomes" id="UP000224006"/>
    </source>
</evidence>
<dbReference type="Pfam" id="PF04059">
    <property type="entry name" value="RRM_2"/>
    <property type="match status" value="1"/>
</dbReference>
<dbReference type="OrthoDB" id="417481at2759"/>
<feature type="region of interest" description="Disordered" evidence="1">
    <location>
        <begin position="257"/>
        <end position="370"/>
    </location>
</feature>
<evidence type="ECO:0000259" key="2">
    <source>
        <dbReference type="Pfam" id="PF04059"/>
    </source>
</evidence>
<comment type="caution">
    <text evidence="3">The sequence shown here is derived from an EMBL/GenBank/DDBJ whole genome shotgun (WGS) entry which is preliminary data.</text>
</comment>
<sequence length="548" mass="58208">MEACDFIQHKTFLAPAPPGSFASPPRSNAGATPSDQRSGVRAEDPRTQVEGKKLSPSPGAAAGAPPGEEGGGSRDPASRVQREAVEAMLGVCRWPSFQTGPILRAGGGGGGGAFGFSLRLPNVDHLRQLDVFRRTLHGAAGGEREGGVGSQGSSWCASATLCADGAAGPERDGVSARDSATPEAADGEQKPANVAAGRESLSSPAESREEEGNVGHFGVHGVQGKQDAVVPAAGLALEGCASNDTGKSPCATRLHVSTQPGDDFSESNEQVRRGGSDDEREVAARKRTSGAAAADAKKAVSDQPECEAAGVKAPQKREDDTGVVAAYGQELRKGEGTGGDASPHLRESAVKTQQVETQNRECGEKKDEQQEEECGRVTKTGLIRLGCSFHADELVSPEEPAGGFTTVMLRNIPNKYTQEMMITLLNETYKGLFDFFYLPIDFRNSCNVGYCFINFVHPFVAAHFKRAFHNLKLTAFKSQKICACTWGRVQGLQANIAHYRNSAVMGVPFSQYKPVLFRDGLIIPFPQAERPLPSVKPRGHHERIAKVS</sequence>
<keyword evidence="4" id="KW-1185">Reference proteome</keyword>
<feature type="region of interest" description="Disordered" evidence="1">
    <location>
        <begin position="167"/>
        <end position="219"/>
    </location>
</feature>
<evidence type="ECO:0000313" key="3">
    <source>
        <dbReference type="EMBL" id="PFH32561.1"/>
    </source>
</evidence>
<organism evidence="3 4">
    <name type="scientific">Besnoitia besnoiti</name>
    <name type="common">Apicomplexan protozoan</name>
    <dbReference type="NCBI Taxonomy" id="94643"/>
    <lineage>
        <taxon>Eukaryota</taxon>
        <taxon>Sar</taxon>
        <taxon>Alveolata</taxon>
        <taxon>Apicomplexa</taxon>
        <taxon>Conoidasida</taxon>
        <taxon>Coccidia</taxon>
        <taxon>Eucoccidiorida</taxon>
        <taxon>Eimeriorina</taxon>
        <taxon>Sarcocystidae</taxon>
        <taxon>Besnoitia</taxon>
    </lineage>
</organism>
<dbReference type="SUPFAM" id="SSF54928">
    <property type="entry name" value="RNA-binding domain, RBD"/>
    <property type="match status" value="1"/>
</dbReference>
<dbReference type="AlphaFoldDB" id="A0A2A9M8D6"/>
<feature type="compositionally biased region" description="Basic and acidic residues" evidence="1">
    <location>
        <begin position="269"/>
        <end position="284"/>
    </location>
</feature>
<dbReference type="InterPro" id="IPR035979">
    <property type="entry name" value="RBD_domain_sf"/>
</dbReference>
<proteinExistence type="predicted"/>
<dbReference type="CDD" id="cd12277">
    <property type="entry name" value="RRM3_MEI2_EAR1_like"/>
    <property type="match status" value="1"/>
</dbReference>
<name>A0A2A9M8D6_BESBE</name>
<reference evidence="3 4" key="1">
    <citation type="submission" date="2017-09" db="EMBL/GenBank/DDBJ databases">
        <title>Genome sequencing of Besnoitia besnoiti strain Bb-Ger1.</title>
        <authorList>
            <person name="Schares G."/>
            <person name="Venepally P."/>
            <person name="Lorenzi H.A."/>
        </authorList>
    </citation>
    <scope>NUCLEOTIDE SEQUENCE [LARGE SCALE GENOMIC DNA]</scope>
    <source>
        <strain evidence="3 4">Bb-Ger1</strain>
    </source>
</reference>
<dbReference type="RefSeq" id="XP_029216570.1">
    <property type="nucleotide sequence ID" value="XM_029359903.1"/>
</dbReference>
<protein>
    <submittedName>
        <fullName evidence="3">RNA recognition motif 2 protein</fullName>
    </submittedName>
</protein>
<feature type="compositionally biased region" description="Basic and acidic residues" evidence="1">
    <location>
        <begin position="358"/>
        <end position="370"/>
    </location>
</feature>
<dbReference type="GO" id="GO:0003676">
    <property type="term" value="F:nucleic acid binding"/>
    <property type="evidence" value="ECO:0007669"/>
    <property type="project" value="InterPro"/>
</dbReference>
<feature type="compositionally biased region" description="Low complexity" evidence="1">
    <location>
        <begin position="55"/>
        <end position="67"/>
    </location>
</feature>
<dbReference type="EMBL" id="NWUJ01000010">
    <property type="protein sequence ID" value="PFH32561.1"/>
    <property type="molecule type" value="Genomic_DNA"/>
</dbReference>
<dbReference type="Proteomes" id="UP000224006">
    <property type="component" value="Chromosome IX"/>
</dbReference>
<accession>A0A2A9M8D6</accession>
<gene>
    <name evidence="3" type="ORF">BESB_011730</name>
</gene>
<dbReference type="InterPro" id="IPR007201">
    <property type="entry name" value="Mei2-like_Rrm_C"/>
</dbReference>